<evidence type="ECO:0000313" key="1">
    <source>
        <dbReference type="EMBL" id="BAN09746.1"/>
    </source>
</evidence>
<reference evidence="1" key="2">
    <citation type="journal article" date="2013" name="Microbes Environ.">
        <title>Commonalities and Differences among Symbiosis Islands of Three Mesorhizobium loti Strains.</title>
        <authorList>
            <person name="Kasai-Maita H."/>
            <person name="Hirakawa H."/>
            <person name="Nakamura Y."/>
            <person name="Kaneko T."/>
            <person name="Miki K."/>
            <person name="Maruya J."/>
            <person name="Okazaki S."/>
            <person name="Tabata S."/>
            <person name="Saeki K."/>
            <person name="Sato S."/>
        </authorList>
    </citation>
    <scope>NUCLEOTIDE SEQUENCE</scope>
    <source>
        <strain evidence="1">NZP2037</strain>
    </source>
</reference>
<dbReference type="EMBL" id="AP012557">
    <property type="protein sequence ID" value="BAN09746.1"/>
    <property type="molecule type" value="Genomic_DNA"/>
</dbReference>
<proteinExistence type="predicted"/>
<reference evidence="1" key="1">
    <citation type="submission" date="2012-10" db="EMBL/GenBank/DDBJ databases">
        <authorList>
            <person name="Maita H."/>
            <person name="Sato S."/>
        </authorList>
    </citation>
    <scope>NUCLEOTIDE SEQUENCE</scope>
    <source>
        <strain evidence="1">NZP2037</strain>
    </source>
</reference>
<name>M5B2K9_RHILI</name>
<organism evidence="1">
    <name type="scientific">Rhizobium loti</name>
    <name type="common">Mesorhizobium loti</name>
    <dbReference type="NCBI Taxonomy" id="381"/>
    <lineage>
        <taxon>Bacteria</taxon>
        <taxon>Pseudomonadati</taxon>
        <taxon>Pseudomonadota</taxon>
        <taxon>Alphaproteobacteria</taxon>
        <taxon>Hyphomicrobiales</taxon>
        <taxon>Phyllobacteriaceae</taxon>
        <taxon>Mesorhizobium</taxon>
    </lineage>
</organism>
<accession>M5B2K9</accession>
<dbReference type="AlphaFoldDB" id="M5B2K9"/>
<sequence>MERDDKVGVQLDVSSAGYAGRLDMIEGPTGRRRRTDAEKARIVAESLMPGVQLAEVARTAAPGFAALLVEEPPPQPRHAHMRLGAAAHLPNSSCKASKGSSCNATAMMVMSG</sequence>
<protein>
    <submittedName>
        <fullName evidence="1">Probable transposase</fullName>
    </submittedName>
</protein>